<dbReference type="RefSeq" id="WP_309654779.1">
    <property type="nucleotide sequence ID" value="NZ_JARWAN010000003.1"/>
</dbReference>
<protein>
    <submittedName>
        <fullName evidence="1">Uncharacterized protein</fullName>
    </submittedName>
</protein>
<proteinExistence type="predicted"/>
<comment type="caution">
    <text evidence="1">The sequence shown here is derived from an EMBL/GenBank/DDBJ whole genome shotgun (WGS) entry which is preliminary data.</text>
</comment>
<evidence type="ECO:0000313" key="1">
    <source>
        <dbReference type="EMBL" id="MDR5897856.1"/>
    </source>
</evidence>
<gene>
    <name evidence="1" type="ORF">QC823_02445</name>
</gene>
<organism evidence="1 2">
    <name type="scientific">Vreelandella vilamensis</name>
    <dbReference type="NCBI Taxonomy" id="531309"/>
    <lineage>
        <taxon>Bacteria</taxon>
        <taxon>Pseudomonadati</taxon>
        <taxon>Pseudomonadota</taxon>
        <taxon>Gammaproteobacteria</taxon>
        <taxon>Oceanospirillales</taxon>
        <taxon>Halomonadaceae</taxon>
        <taxon>Vreelandella</taxon>
    </lineage>
</organism>
<reference evidence="1 2" key="1">
    <citation type="submission" date="2023-04" db="EMBL/GenBank/DDBJ databases">
        <title>A long-awaited taxogenomic arrangement of the family Halomonadaceae.</title>
        <authorList>
            <person name="De La Haba R."/>
            <person name="Chuvochina M."/>
            <person name="Wittouck S."/>
            <person name="Arahal D.R."/>
            <person name="Sanchez-Porro C."/>
            <person name="Hugenholtz P."/>
            <person name="Ventosa A."/>
        </authorList>
    </citation>
    <scope>NUCLEOTIDE SEQUENCE [LARGE SCALE GENOMIC DNA]</scope>
    <source>
        <strain evidence="1 2">DSM 21020</strain>
    </source>
</reference>
<dbReference type="Proteomes" id="UP001254564">
    <property type="component" value="Unassembled WGS sequence"/>
</dbReference>
<keyword evidence="2" id="KW-1185">Reference proteome</keyword>
<accession>A0ABU1H0N7</accession>
<evidence type="ECO:0000313" key="2">
    <source>
        <dbReference type="Proteomes" id="UP001254564"/>
    </source>
</evidence>
<name>A0ABU1H0N7_9GAMM</name>
<dbReference type="EMBL" id="JARWAN010000003">
    <property type="protein sequence ID" value="MDR5897856.1"/>
    <property type="molecule type" value="Genomic_DNA"/>
</dbReference>
<sequence length="53" mass="5975">MAQAYFVLEAQDLDDLSHGNPLSRHPHFLVMKKKGMPNKAEEFQRVGSDCGET</sequence>